<protein>
    <recommendedName>
        <fullName evidence="1">Restriction endonuclease type IV Mrr domain-containing protein</fullName>
    </recommendedName>
</protein>
<keyword evidence="3" id="KW-1185">Reference proteome</keyword>
<evidence type="ECO:0000259" key="1">
    <source>
        <dbReference type="Pfam" id="PF04471"/>
    </source>
</evidence>
<dbReference type="AlphaFoldDB" id="A0A4R7RZH1"/>
<accession>A0A4R7RZH1</accession>
<dbReference type="EMBL" id="SOCA01000004">
    <property type="protein sequence ID" value="TDU70809.1"/>
    <property type="molecule type" value="Genomic_DNA"/>
</dbReference>
<dbReference type="GO" id="GO:0009307">
    <property type="term" value="P:DNA restriction-modification system"/>
    <property type="evidence" value="ECO:0007669"/>
    <property type="project" value="InterPro"/>
</dbReference>
<gene>
    <name evidence="2" type="ORF">EI77_02858</name>
</gene>
<comment type="caution">
    <text evidence="2">The sequence shown here is derived from an EMBL/GenBank/DDBJ whole genome shotgun (WGS) entry which is preliminary data.</text>
</comment>
<sequence>MLDPFITLSEAGFSPKDEAGVPEPGVWTPELIASLDWMRLAELVRAIAAHAGCELAGSRVLPDGALVFGMIEQPTTAYPQRALVKISGWNEWGATPESVNHFAREVRTASNTRGILIAPAGFTATALTSAQEHRIETVDAAALCSLLKTLPPERSDLFFTIATTGAFTQPTCPVCLAKLQRVDTDGQERAPQMQVISDRGLYAECVTCDLLDIAPGAEVEFLYPVQTRAMRVCGHATGDFSCDGTITIQAGGTLDGRIAARSVNVLEGGELRGQFRILEGGSLEPFVTKPDRWHWSCSNGQGKEGCAGVFFEPHT</sequence>
<dbReference type="Pfam" id="PF04471">
    <property type="entry name" value="Mrr_cat"/>
    <property type="match status" value="1"/>
</dbReference>
<dbReference type="OrthoDB" id="5782056at2"/>
<dbReference type="GO" id="GO:0003677">
    <property type="term" value="F:DNA binding"/>
    <property type="evidence" value="ECO:0007669"/>
    <property type="project" value="InterPro"/>
</dbReference>
<dbReference type="InterPro" id="IPR007560">
    <property type="entry name" value="Restrct_endonuc_IV_Mrr"/>
</dbReference>
<organism evidence="2 3">
    <name type="scientific">Prosthecobacter fusiformis</name>
    <dbReference type="NCBI Taxonomy" id="48464"/>
    <lineage>
        <taxon>Bacteria</taxon>
        <taxon>Pseudomonadati</taxon>
        <taxon>Verrucomicrobiota</taxon>
        <taxon>Verrucomicrobiia</taxon>
        <taxon>Verrucomicrobiales</taxon>
        <taxon>Verrucomicrobiaceae</taxon>
        <taxon>Prosthecobacter</taxon>
    </lineage>
</organism>
<proteinExistence type="predicted"/>
<evidence type="ECO:0000313" key="3">
    <source>
        <dbReference type="Proteomes" id="UP000295662"/>
    </source>
</evidence>
<reference evidence="2 3" key="1">
    <citation type="submission" date="2019-03" db="EMBL/GenBank/DDBJ databases">
        <title>Genomic Encyclopedia of Archaeal and Bacterial Type Strains, Phase II (KMG-II): from individual species to whole genera.</title>
        <authorList>
            <person name="Goeker M."/>
        </authorList>
    </citation>
    <scope>NUCLEOTIDE SEQUENCE [LARGE SCALE GENOMIC DNA]</scope>
    <source>
        <strain evidence="2 3">ATCC 25309</strain>
    </source>
</reference>
<feature type="domain" description="Restriction endonuclease type IV Mrr" evidence="1">
    <location>
        <begin position="33"/>
        <end position="147"/>
    </location>
</feature>
<dbReference type="GO" id="GO:0004519">
    <property type="term" value="F:endonuclease activity"/>
    <property type="evidence" value="ECO:0007669"/>
    <property type="project" value="InterPro"/>
</dbReference>
<name>A0A4R7RZH1_9BACT</name>
<dbReference type="RefSeq" id="WP_133795896.1">
    <property type="nucleotide sequence ID" value="NZ_SOCA01000004.1"/>
</dbReference>
<evidence type="ECO:0000313" key="2">
    <source>
        <dbReference type="EMBL" id="TDU70809.1"/>
    </source>
</evidence>
<dbReference type="Proteomes" id="UP000295662">
    <property type="component" value="Unassembled WGS sequence"/>
</dbReference>